<keyword evidence="4" id="KW-1185">Reference proteome</keyword>
<protein>
    <submittedName>
        <fullName evidence="3">Alpha/beta hydrolase</fullName>
    </submittedName>
</protein>
<accession>A0ABY3TK14</accession>
<gene>
    <name evidence="3" type="ORF">MI149_16150</name>
</gene>
<dbReference type="Pfam" id="PF07859">
    <property type="entry name" value="Abhydrolase_3"/>
    <property type="match status" value="1"/>
</dbReference>
<evidence type="ECO:0000259" key="2">
    <source>
        <dbReference type="Pfam" id="PF07859"/>
    </source>
</evidence>
<evidence type="ECO:0000313" key="4">
    <source>
        <dbReference type="Proteomes" id="UP001055337"/>
    </source>
</evidence>
<dbReference type="EMBL" id="CP092362">
    <property type="protein sequence ID" value="ULN39297.1"/>
    <property type="molecule type" value="Genomic_DNA"/>
</dbReference>
<dbReference type="PANTHER" id="PTHR48081">
    <property type="entry name" value="AB HYDROLASE SUPERFAMILY PROTEIN C4A8.06C"/>
    <property type="match status" value="1"/>
</dbReference>
<dbReference type="SUPFAM" id="SSF53474">
    <property type="entry name" value="alpha/beta-Hydrolases"/>
    <property type="match status" value="1"/>
</dbReference>
<evidence type="ECO:0000313" key="3">
    <source>
        <dbReference type="EMBL" id="ULN39297.1"/>
    </source>
</evidence>
<reference evidence="3" key="1">
    <citation type="submission" date="2022-08" db="EMBL/GenBank/DDBJ databases">
        <title>Whole genome sequencing of non-tuberculosis mycobacteria type-strains.</title>
        <authorList>
            <person name="Igarashi Y."/>
            <person name="Osugi A."/>
            <person name="Mitarai S."/>
        </authorList>
    </citation>
    <scope>NUCLEOTIDE SEQUENCE</scope>
    <source>
        <strain evidence="3">JCM 16369</strain>
    </source>
</reference>
<sequence>MPSAASRLVPLILRATGRGKPLSDAVAARQRVAERALRPLPFGPSRLRDDVEIRAEHDGWPIYTVSPAGGRARHRAVYVHGGGWVNEIEPAHWRLIAQLAAETQTAVRVPIYPLIPWGTAGEVVPRVAKLVTAEIALVGSRRTFLLGDSAGGQIALSSTIWLRDNGFEQPDRIFLIAPMLDAAMTNPEIAMVEPRDPWLARPGIAEYVRYWRGGLSIDDPLVSPLSAELTGLTALTLFTGTRDILNPDAHLLARRATAAGVDVDFVEGEGMVHVYPLLPIPEGRAARRRIVDAINGTPPRVV</sequence>
<dbReference type="GO" id="GO:0016787">
    <property type="term" value="F:hydrolase activity"/>
    <property type="evidence" value="ECO:0007669"/>
    <property type="project" value="UniProtKB-KW"/>
</dbReference>
<organism evidence="3 4">
    <name type="scientific">Mycolicibacterium crocinum</name>
    <dbReference type="NCBI Taxonomy" id="388459"/>
    <lineage>
        <taxon>Bacteria</taxon>
        <taxon>Bacillati</taxon>
        <taxon>Actinomycetota</taxon>
        <taxon>Actinomycetes</taxon>
        <taxon>Mycobacteriales</taxon>
        <taxon>Mycobacteriaceae</taxon>
        <taxon>Mycolicibacterium</taxon>
    </lineage>
</organism>
<feature type="domain" description="Alpha/beta hydrolase fold-3" evidence="2">
    <location>
        <begin position="77"/>
        <end position="275"/>
    </location>
</feature>
<dbReference type="RefSeq" id="WP_240176267.1">
    <property type="nucleotide sequence ID" value="NZ_CP092362.2"/>
</dbReference>
<dbReference type="Gene3D" id="3.40.50.1820">
    <property type="entry name" value="alpha/beta hydrolase"/>
    <property type="match status" value="1"/>
</dbReference>
<dbReference type="InterPro" id="IPR013094">
    <property type="entry name" value="AB_hydrolase_3"/>
</dbReference>
<proteinExistence type="predicted"/>
<evidence type="ECO:0000256" key="1">
    <source>
        <dbReference type="ARBA" id="ARBA00022801"/>
    </source>
</evidence>
<dbReference type="InterPro" id="IPR050300">
    <property type="entry name" value="GDXG_lipolytic_enzyme"/>
</dbReference>
<keyword evidence="1 3" id="KW-0378">Hydrolase</keyword>
<name>A0ABY3TK14_9MYCO</name>
<dbReference type="Proteomes" id="UP001055337">
    <property type="component" value="Chromosome"/>
</dbReference>
<dbReference type="InterPro" id="IPR029058">
    <property type="entry name" value="AB_hydrolase_fold"/>
</dbReference>
<dbReference type="PANTHER" id="PTHR48081:SF8">
    <property type="entry name" value="ALPHA_BETA HYDROLASE FOLD-3 DOMAIN-CONTAINING PROTEIN-RELATED"/>
    <property type="match status" value="1"/>
</dbReference>